<proteinExistence type="predicted"/>
<dbReference type="KEGG" id="hja:BST95_16845"/>
<evidence type="ECO:0000313" key="1">
    <source>
        <dbReference type="EMBL" id="PLW87273.1"/>
    </source>
</evidence>
<name>A0AAP8SPL0_9GAMM</name>
<organism evidence="1 2">
    <name type="scientific">Halioglobus japonicus</name>
    <dbReference type="NCBI Taxonomy" id="930805"/>
    <lineage>
        <taxon>Bacteria</taxon>
        <taxon>Pseudomonadati</taxon>
        <taxon>Pseudomonadota</taxon>
        <taxon>Gammaproteobacteria</taxon>
        <taxon>Cellvibrionales</taxon>
        <taxon>Halieaceae</taxon>
        <taxon>Halioglobus</taxon>
    </lineage>
</organism>
<evidence type="ECO:0000313" key="2">
    <source>
        <dbReference type="Proteomes" id="UP000235162"/>
    </source>
</evidence>
<dbReference type="Proteomes" id="UP000235162">
    <property type="component" value="Unassembled WGS sequence"/>
</dbReference>
<sequence length="143" mass="16858">MSMNKFREAFRDVAKHYSELYPQRFCLAEDEDRDILNFIKSNDNGFDIQLECMDYGVYPSSDGWHTGCWDVAVIPPSNLRDVMVEFIESILQDAELVIHSSNGKPYRWIMRYQVEGERVEDETGLILFNWFGKRSVRTLSNFR</sequence>
<keyword evidence="2" id="KW-1185">Reference proteome</keyword>
<comment type="caution">
    <text evidence="1">The sequence shown here is derived from an EMBL/GenBank/DDBJ whole genome shotgun (WGS) entry which is preliminary data.</text>
</comment>
<protein>
    <submittedName>
        <fullName evidence="1">Uncharacterized protein</fullName>
    </submittedName>
</protein>
<accession>A0AAP8SPL0</accession>
<gene>
    <name evidence="1" type="ORF">C0029_01365</name>
</gene>
<reference evidence="1 2" key="1">
    <citation type="submission" date="2018-01" db="EMBL/GenBank/DDBJ databases">
        <title>The draft genome sequence of Halioglobus japonicus S1-36.</title>
        <authorList>
            <person name="Du Z.-J."/>
            <person name="Shi M.-J."/>
        </authorList>
    </citation>
    <scope>NUCLEOTIDE SEQUENCE [LARGE SCALE GENOMIC DNA]</scope>
    <source>
        <strain evidence="1 2">S1-36</strain>
    </source>
</reference>
<dbReference type="AlphaFoldDB" id="A0AAP8SPL0"/>
<dbReference type="EMBL" id="PKUR01000001">
    <property type="protein sequence ID" value="PLW87273.1"/>
    <property type="molecule type" value="Genomic_DNA"/>
</dbReference>